<name>K0QYL1_THAOC</name>
<feature type="region of interest" description="Disordered" evidence="1">
    <location>
        <begin position="1"/>
        <end position="22"/>
    </location>
</feature>
<evidence type="ECO:0008006" key="5">
    <source>
        <dbReference type="Google" id="ProtNLM"/>
    </source>
</evidence>
<evidence type="ECO:0000313" key="3">
    <source>
        <dbReference type="EMBL" id="EJK43920.1"/>
    </source>
</evidence>
<evidence type="ECO:0000313" key="4">
    <source>
        <dbReference type="Proteomes" id="UP000266841"/>
    </source>
</evidence>
<keyword evidence="2" id="KW-0812">Transmembrane</keyword>
<sequence length="587" mass="64404">SVALFRPRCRGEGPVKSGRRTAGTTKWGPFAIRFQRSNSNSLWSGSSSWGYGSDKLPRAGGWGAGTALTSSTDITSTMGDSVMRGGQFLGSFGNYDAGDDDRNPKGADLVKRAAGMRDRQKKRVVASLGDDDSVNACVHEYNNDADSISGSASTSSFSFSSASAMISDMMEVAGNSFKPTIGTLQETIEEGDEDDSDRSNSNKLLRRRHVNLSAAFCGAVVIIVCIVSAIAKLGTGDTGNSSLYSTTTTFTTHNDIATDGNPHLQKYSYVFVAYDEVGVALAKQLFGQLQISMKEHVGGNLTLIDVDRHDYVRTAGMDTGCTQFNLEQGQVAILEQPEFHCSSARLKKIFMEHRDGSREKWGVKLIHLTRNPFNMAVSNYCRHVQEKIASQASPCKPGGTNHMNAGFLGKAGIMSRDDFADIFAACKEIHDPNYPYNKLLAALPPEKGLRMSVSDESIGLALMANDLIKFREVYQLVDHEWQNKNRNKLRVFDVLTMTLDSWIDYPDSRMKDFLDFVFGKSMPTSSKSQIAAEYARMPLEQRLPTEALCDDDMLVDVLRNDAILSGPLGRIEDLLESVLSGKTEIER</sequence>
<dbReference type="OrthoDB" id="508697at2759"/>
<protein>
    <recommendedName>
        <fullName evidence="5">Sulfotransferase domain-containing protein</fullName>
    </recommendedName>
</protein>
<feature type="transmembrane region" description="Helical" evidence="2">
    <location>
        <begin position="210"/>
        <end position="231"/>
    </location>
</feature>
<evidence type="ECO:0000256" key="2">
    <source>
        <dbReference type="SAM" id="Phobius"/>
    </source>
</evidence>
<keyword evidence="4" id="KW-1185">Reference proteome</keyword>
<dbReference type="EMBL" id="AGNL01050448">
    <property type="protein sequence ID" value="EJK43920.1"/>
    <property type="molecule type" value="Genomic_DNA"/>
</dbReference>
<accession>K0QYL1</accession>
<dbReference type="Proteomes" id="UP000266841">
    <property type="component" value="Unassembled WGS sequence"/>
</dbReference>
<proteinExistence type="predicted"/>
<dbReference type="AlphaFoldDB" id="K0QYL1"/>
<feature type="non-terminal residue" evidence="3">
    <location>
        <position position="1"/>
    </location>
</feature>
<keyword evidence="2" id="KW-0472">Membrane</keyword>
<evidence type="ECO:0000256" key="1">
    <source>
        <dbReference type="SAM" id="MobiDB-lite"/>
    </source>
</evidence>
<keyword evidence="2" id="KW-1133">Transmembrane helix</keyword>
<reference evidence="3 4" key="1">
    <citation type="journal article" date="2012" name="Genome Biol.">
        <title>Genome and low-iron response of an oceanic diatom adapted to chronic iron limitation.</title>
        <authorList>
            <person name="Lommer M."/>
            <person name="Specht M."/>
            <person name="Roy A.S."/>
            <person name="Kraemer L."/>
            <person name="Andreson R."/>
            <person name="Gutowska M.A."/>
            <person name="Wolf J."/>
            <person name="Bergner S.V."/>
            <person name="Schilhabel M.B."/>
            <person name="Klostermeier U.C."/>
            <person name="Beiko R.G."/>
            <person name="Rosenstiel P."/>
            <person name="Hippler M."/>
            <person name="Laroche J."/>
        </authorList>
    </citation>
    <scope>NUCLEOTIDE SEQUENCE [LARGE SCALE GENOMIC DNA]</scope>
    <source>
        <strain evidence="3 4">CCMP1005</strain>
    </source>
</reference>
<organism evidence="3 4">
    <name type="scientific">Thalassiosira oceanica</name>
    <name type="common">Marine diatom</name>
    <dbReference type="NCBI Taxonomy" id="159749"/>
    <lineage>
        <taxon>Eukaryota</taxon>
        <taxon>Sar</taxon>
        <taxon>Stramenopiles</taxon>
        <taxon>Ochrophyta</taxon>
        <taxon>Bacillariophyta</taxon>
        <taxon>Coscinodiscophyceae</taxon>
        <taxon>Thalassiosirophycidae</taxon>
        <taxon>Thalassiosirales</taxon>
        <taxon>Thalassiosiraceae</taxon>
        <taxon>Thalassiosira</taxon>
    </lineage>
</organism>
<gene>
    <name evidence="3" type="ORF">THAOC_37590</name>
</gene>
<comment type="caution">
    <text evidence="3">The sequence shown here is derived from an EMBL/GenBank/DDBJ whole genome shotgun (WGS) entry which is preliminary data.</text>
</comment>